<dbReference type="AlphaFoldDB" id="A0A6J7L886"/>
<dbReference type="EMBL" id="CAFBNO010000088">
    <property type="protein sequence ID" value="CAB4962389.1"/>
    <property type="molecule type" value="Genomic_DNA"/>
</dbReference>
<name>A0A6J7L886_9ZZZZ</name>
<gene>
    <name evidence="1" type="ORF">UFOPK3837_01138</name>
</gene>
<evidence type="ECO:0000313" key="1">
    <source>
        <dbReference type="EMBL" id="CAB4962389.1"/>
    </source>
</evidence>
<organism evidence="1">
    <name type="scientific">freshwater metagenome</name>
    <dbReference type="NCBI Taxonomy" id="449393"/>
    <lineage>
        <taxon>unclassified sequences</taxon>
        <taxon>metagenomes</taxon>
        <taxon>ecological metagenomes</taxon>
    </lineage>
</organism>
<proteinExistence type="predicted"/>
<protein>
    <submittedName>
        <fullName evidence="1">Unannotated protein</fullName>
    </submittedName>
</protein>
<accession>A0A6J7L886</accession>
<reference evidence="1" key="1">
    <citation type="submission" date="2020-05" db="EMBL/GenBank/DDBJ databases">
        <authorList>
            <person name="Chiriac C."/>
            <person name="Salcher M."/>
            <person name="Ghai R."/>
            <person name="Kavagutti S V."/>
        </authorList>
    </citation>
    <scope>NUCLEOTIDE SEQUENCE</scope>
</reference>
<sequence length="44" mass="4753">MSSDELLEQVKRELARIAELPVGEQTAAYAALHALLEQALDGDS</sequence>